<sequence>MSLELAIRHVENMNADVEETNILTSLKKMVYNASYGTSKNITLNVFLLIDGQVVADRIIELVQSNNQVQTRIYTLGICQECSQYLIKRVVEVGNGKYQIVSDKEDINEKVIDLLQDSLRLFIYKHLDQNQIQQIQHLLFPIQNQQFIQKKNQEPTIQALYPMEQQQENLQFKFNCFDPQNQKQIQYSVSLSLNNLQTINIFKN</sequence>
<comment type="caution">
    <text evidence="1">The sequence shown here is derived from an EMBL/GenBank/DDBJ whole genome shotgun (WGS) entry which is preliminary data.</text>
</comment>
<evidence type="ECO:0008006" key="3">
    <source>
        <dbReference type="Google" id="ProtNLM"/>
    </source>
</evidence>
<accession>A0A8S1W9V9</accession>
<dbReference type="PANTHER" id="PTHR45737">
    <property type="entry name" value="VON WILLEBRAND FACTOR A DOMAIN-CONTAINING PROTEIN 5A"/>
    <property type="match status" value="1"/>
</dbReference>
<dbReference type="EMBL" id="CAJJDP010000084">
    <property type="protein sequence ID" value="CAD8185185.1"/>
    <property type="molecule type" value="Genomic_DNA"/>
</dbReference>
<evidence type="ECO:0000313" key="1">
    <source>
        <dbReference type="EMBL" id="CAD8185185.1"/>
    </source>
</evidence>
<name>A0A8S1W9V9_PAROT</name>
<dbReference type="Proteomes" id="UP000683925">
    <property type="component" value="Unassembled WGS sequence"/>
</dbReference>
<evidence type="ECO:0000313" key="2">
    <source>
        <dbReference type="Proteomes" id="UP000683925"/>
    </source>
</evidence>
<protein>
    <recommendedName>
        <fullName evidence="3">VWFA domain-containing protein</fullName>
    </recommendedName>
</protein>
<dbReference type="PANTHER" id="PTHR45737:SF6">
    <property type="entry name" value="VON WILLEBRAND FACTOR A DOMAIN-CONTAINING PROTEIN 5A"/>
    <property type="match status" value="1"/>
</dbReference>
<proteinExistence type="predicted"/>
<dbReference type="OrthoDB" id="321770at2759"/>
<dbReference type="AlphaFoldDB" id="A0A8S1W9V9"/>
<reference evidence="1" key="1">
    <citation type="submission" date="2021-01" db="EMBL/GenBank/DDBJ databases">
        <authorList>
            <consortium name="Genoscope - CEA"/>
            <person name="William W."/>
        </authorList>
    </citation>
    <scope>NUCLEOTIDE SEQUENCE</scope>
</reference>
<gene>
    <name evidence="1" type="ORF">POCTA_138.1.T0850023</name>
</gene>
<keyword evidence="2" id="KW-1185">Reference proteome</keyword>
<organism evidence="1 2">
    <name type="scientific">Paramecium octaurelia</name>
    <dbReference type="NCBI Taxonomy" id="43137"/>
    <lineage>
        <taxon>Eukaryota</taxon>
        <taxon>Sar</taxon>
        <taxon>Alveolata</taxon>
        <taxon>Ciliophora</taxon>
        <taxon>Intramacronucleata</taxon>
        <taxon>Oligohymenophorea</taxon>
        <taxon>Peniculida</taxon>
        <taxon>Parameciidae</taxon>
        <taxon>Paramecium</taxon>
    </lineage>
</organism>